<gene>
    <name evidence="1" type="ORF">SCF082_LOCUS48052</name>
</gene>
<protein>
    <submittedName>
        <fullName evidence="1">Uncharacterized protein</fullName>
    </submittedName>
</protein>
<name>A0ABP0RQD0_9DINO</name>
<dbReference type="Proteomes" id="UP001642464">
    <property type="component" value="Unassembled WGS sequence"/>
</dbReference>
<keyword evidence="2" id="KW-1185">Reference proteome</keyword>
<sequence length="220" mass="24996">MASENMDWRIQEDIEALSRRLDALESFCCPANLEAQIHSILKEVLSDGGSLEQTRDCSGLRAKAAVDQLWAVHSADMEKLQEQIADMRARFGEDATHADDTDSAAPLRELNQRLDDAKLELQREAAISFAEFRAELGARLAMLEEHTFTPFGSRSDETEVVHAFPPSPAWHIEETDAARRPLVRQKVIARNCWFRLRRRELLQNGLQVIQGRACRSRQKS</sequence>
<organism evidence="1 2">
    <name type="scientific">Durusdinium trenchii</name>
    <dbReference type="NCBI Taxonomy" id="1381693"/>
    <lineage>
        <taxon>Eukaryota</taxon>
        <taxon>Sar</taxon>
        <taxon>Alveolata</taxon>
        <taxon>Dinophyceae</taxon>
        <taxon>Suessiales</taxon>
        <taxon>Symbiodiniaceae</taxon>
        <taxon>Durusdinium</taxon>
    </lineage>
</organism>
<dbReference type="EMBL" id="CAXAMM010042073">
    <property type="protein sequence ID" value="CAK9102837.1"/>
    <property type="molecule type" value="Genomic_DNA"/>
</dbReference>
<reference evidence="1 2" key="1">
    <citation type="submission" date="2024-02" db="EMBL/GenBank/DDBJ databases">
        <authorList>
            <person name="Chen Y."/>
            <person name="Shah S."/>
            <person name="Dougan E. K."/>
            <person name="Thang M."/>
            <person name="Chan C."/>
        </authorList>
    </citation>
    <scope>NUCLEOTIDE SEQUENCE [LARGE SCALE GENOMIC DNA]</scope>
</reference>
<evidence type="ECO:0000313" key="2">
    <source>
        <dbReference type="Proteomes" id="UP001642464"/>
    </source>
</evidence>
<evidence type="ECO:0000313" key="1">
    <source>
        <dbReference type="EMBL" id="CAK9102837.1"/>
    </source>
</evidence>
<accession>A0ABP0RQD0</accession>
<proteinExistence type="predicted"/>
<comment type="caution">
    <text evidence="1">The sequence shown here is derived from an EMBL/GenBank/DDBJ whole genome shotgun (WGS) entry which is preliminary data.</text>
</comment>